<dbReference type="SUPFAM" id="SSF55874">
    <property type="entry name" value="ATPase domain of HSP90 chaperone/DNA topoisomerase II/histidine kinase"/>
    <property type="match status" value="1"/>
</dbReference>
<keyword evidence="9" id="KW-0902">Two-component regulatory system</keyword>
<dbReference type="Pfam" id="PF02518">
    <property type="entry name" value="HATPase_c"/>
    <property type="match status" value="1"/>
</dbReference>
<organism evidence="12 13">
    <name type="scientific">Paenibacillus radicis</name>
    <name type="common">ex Xue et al. 2023</name>
    <dbReference type="NCBI Taxonomy" id="2972489"/>
    <lineage>
        <taxon>Bacteria</taxon>
        <taxon>Bacillati</taxon>
        <taxon>Bacillota</taxon>
        <taxon>Bacilli</taxon>
        <taxon>Bacillales</taxon>
        <taxon>Paenibacillaceae</taxon>
        <taxon>Paenibacillus</taxon>
    </lineage>
</organism>
<feature type="domain" description="Histidine kinase" evidence="11">
    <location>
        <begin position="478"/>
        <end position="704"/>
    </location>
</feature>
<evidence type="ECO:0000256" key="7">
    <source>
        <dbReference type="ARBA" id="ARBA00022777"/>
    </source>
</evidence>
<feature type="transmembrane region" description="Helical" evidence="10">
    <location>
        <begin position="248"/>
        <end position="274"/>
    </location>
</feature>
<evidence type="ECO:0000256" key="9">
    <source>
        <dbReference type="ARBA" id="ARBA00023012"/>
    </source>
</evidence>
<feature type="transmembrane region" description="Helical" evidence="10">
    <location>
        <begin position="401"/>
        <end position="419"/>
    </location>
</feature>
<dbReference type="InterPro" id="IPR005467">
    <property type="entry name" value="His_kinase_dom"/>
</dbReference>
<dbReference type="SMART" id="SM00388">
    <property type="entry name" value="HisKA"/>
    <property type="match status" value="1"/>
</dbReference>
<dbReference type="CDD" id="cd00075">
    <property type="entry name" value="HATPase"/>
    <property type="match status" value="1"/>
</dbReference>
<evidence type="ECO:0000313" key="13">
    <source>
        <dbReference type="Proteomes" id="UP001300012"/>
    </source>
</evidence>
<dbReference type="InterPro" id="IPR011623">
    <property type="entry name" value="7TMR_DISM_rcpt_extracell_dom1"/>
</dbReference>
<dbReference type="Pfam" id="PF00512">
    <property type="entry name" value="HisKA"/>
    <property type="match status" value="1"/>
</dbReference>
<dbReference type="GO" id="GO:0005524">
    <property type="term" value="F:ATP binding"/>
    <property type="evidence" value="ECO:0007669"/>
    <property type="project" value="UniProtKB-KW"/>
</dbReference>
<feature type="transmembrane region" description="Helical" evidence="10">
    <location>
        <begin position="340"/>
        <end position="358"/>
    </location>
</feature>
<dbReference type="SUPFAM" id="SSF47384">
    <property type="entry name" value="Homodimeric domain of signal transducing histidine kinase"/>
    <property type="match status" value="1"/>
</dbReference>
<dbReference type="Gene3D" id="2.60.120.260">
    <property type="entry name" value="Galactose-binding domain-like"/>
    <property type="match status" value="1"/>
</dbReference>
<evidence type="ECO:0000259" key="11">
    <source>
        <dbReference type="PROSITE" id="PS50109"/>
    </source>
</evidence>
<keyword evidence="13" id="KW-1185">Reference proteome</keyword>
<name>A0ABT1YJM2_9BACL</name>
<keyword evidence="8 12" id="KW-0067">ATP-binding</keyword>
<feature type="transmembrane region" description="Helical" evidence="10">
    <location>
        <begin position="286"/>
        <end position="304"/>
    </location>
</feature>
<evidence type="ECO:0000256" key="1">
    <source>
        <dbReference type="ARBA" id="ARBA00000085"/>
    </source>
</evidence>
<proteinExistence type="predicted"/>
<dbReference type="Proteomes" id="UP001300012">
    <property type="component" value="Unassembled WGS sequence"/>
</dbReference>
<evidence type="ECO:0000313" key="12">
    <source>
        <dbReference type="EMBL" id="MCR8633354.1"/>
    </source>
</evidence>
<dbReference type="InterPro" id="IPR004358">
    <property type="entry name" value="Sig_transdc_His_kin-like_C"/>
</dbReference>
<gene>
    <name evidence="12" type="ORF">NV381_19420</name>
</gene>
<feature type="transmembrane region" description="Helical" evidence="10">
    <location>
        <begin position="370"/>
        <end position="389"/>
    </location>
</feature>
<keyword evidence="10" id="KW-0472">Membrane</keyword>
<evidence type="ECO:0000256" key="5">
    <source>
        <dbReference type="ARBA" id="ARBA00022679"/>
    </source>
</evidence>
<evidence type="ECO:0000256" key="6">
    <source>
        <dbReference type="ARBA" id="ARBA00022741"/>
    </source>
</evidence>
<comment type="caution">
    <text evidence="12">The sequence shown here is derived from an EMBL/GenBank/DDBJ whole genome shotgun (WGS) entry which is preliminary data.</text>
</comment>
<dbReference type="SUPFAM" id="SSF49785">
    <property type="entry name" value="Galactose-binding domain-like"/>
    <property type="match status" value="1"/>
</dbReference>
<comment type="catalytic activity">
    <reaction evidence="1">
        <text>ATP + protein L-histidine = ADP + protein N-phospho-L-histidine.</text>
        <dbReference type="EC" id="2.7.13.3"/>
    </reaction>
</comment>
<evidence type="ECO:0000256" key="2">
    <source>
        <dbReference type="ARBA" id="ARBA00004370"/>
    </source>
</evidence>
<dbReference type="RefSeq" id="WP_258214931.1">
    <property type="nucleotide sequence ID" value="NZ_JANQBD010000014.1"/>
</dbReference>
<feature type="transmembrane region" description="Helical" evidence="10">
    <location>
        <begin position="215"/>
        <end position="236"/>
    </location>
</feature>
<dbReference type="PANTHER" id="PTHR45453">
    <property type="entry name" value="PHOSPHATE REGULON SENSOR PROTEIN PHOR"/>
    <property type="match status" value="1"/>
</dbReference>
<keyword evidence="4" id="KW-0597">Phosphoprotein</keyword>
<dbReference type="PANTHER" id="PTHR45453:SF1">
    <property type="entry name" value="PHOSPHATE REGULON SENSOR PROTEIN PHOR"/>
    <property type="match status" value="1"/>
</dbReference>
<dbReference type="EC" id="2.7.13.3" evidence="3"/>
<dbReference type="PROSITE" id="PS50109">
    <property type="entry name" value="HIS_KIN"/>
    <property type="match status" value="1"/>
</dbReference>
<dbReference type="SMART" id="SM00387">
    <property type="entry name" value="HATPase_c"/>
    <property type="match status" value="1"/>
</dbReference>
<accession>A0ABT1YJM2</accession>
<dbReference type="EMBL" id="JANQBD010000014">
    <property type="protein sequence ID" value="MCR8633354.1"/>
    <property type="molecule type" value="Genomic_DNA"/>
</dbReference>
<dbReference type="InterPro" id="IPR036097">
    <property type="entry name" value="HisK_dim/P_sf"/>
</dbReference>
<evidence type="ECO:0000256" key="8">
    <source>
        <dbReference type="ARBA" id="ARBA00022840"/>
    </source>
</evidence>
<feature type="transmembrane region" description="Helical" evidence="10">
    <location>
        <begin position="316"/>
        <end position="334"/>
    </location>
</feature>
<dbReference type="InterPro" id="IPR008979">
    <property type="entry name" value="Galactose-bd-like_sf"/>
</dbReference>
<evidence type="ECO:0000256" key="10">
    <source>
        <dbReference type="SAM" id="Phobius"/>
    </source>
</evidence>
<protein>
    <recommendedName>
        <fullName evidence="3">histidine kinase</fullName>
        <ecNumber evidence="3">2.7.13.3</ecNumber>
    </recommendedName>
</protein>
<reference evidence="12 13" key="1">
    <citation type="submission" date="2022-08" db="EMBL/GenBank/DDBJ databases">
        <title>Paenibacillus endoradicis sp. nov., Paenibacillus radicibacter sp. nov and Paenibacillus pararadicis sp. nov., three cold-adapted plant growth-promoting bacteria isolated from root of Larix gmelinii in Great Khingan.</title>
        <authorList>
            <person name="Xue H."/>
        </authorList>
    </citation>
    <scope>NUCLEOTIDE SEQUENCE [LARGE SCALE GENOMIC DNA]</scope>
    <source>
        <strain evidence="12 13">N5-1-1-5</strain>
    </source>
</reference>
<sequence>MLWIKSKLSGWILLFFLLMIVAVLTLPEIQGKPEEWLKGNSPKASQGVMNLADWNFKEKGSLRLNGEWEFYWAQLYTPESFAAKTTIQAPEMAVVPGSWNRQPINSKSYSGSGYVTYRLKVMLPTSGRTYAMSVPFITSAYRLWINGELLAEAGKVGTSYEDSFAMYSTKTIGFHSNSSEIEILLQVSNFHHMKGGLRQPFELGLFDQIVPQKEISVGFDMLLFGSLMIMGLYHLGLFSIRSNDRSTLYFGLFCILIALRTIVIGEIVLLKVFPAFPWELELKLEYISAYLALAFFVLFIGELFPNESSRKIQRCFILISICYTVLTVVSPTIVYSRFLLSFHVVLGFAIVFELYVLMRAWYLQRPGCSIILVASFVFAVSIINDMIYANEWLSTTGRASGFGLLFFIICQSGVLSMKLSRAFSNEEKMSAVLAQMNSSLSVKIKERTADLELVNDELMVRNSEMSRLEISRSHLLSNISHDLGTPLTTIQCYVEAILDGIVDTEEQRKQYIQLIHGKVLGMGRLIEDLFQLSQLEARQVAFQKLYLTTETLIHSLFSRYELDARNAGISYQLIISGNAAESGNFSTVQVDVERLHQVFSNLIYNSIKFTQAGGEIQVEMIDDGDKEMLCRISDTGAGITENDMPFIFDRFYTSNRSRNSVSGGKGLGLSISKEIIESHGGKIWVGRSVLNAGTEICFTIPVQTS</sequence>
<evidence type="ECO:0000256" key="4">
    <source>
        <dbReference type="ARBA" id="ARBA00022553"/>
    </source>
</evidence>
<dbReference type="Gene3D" id="3.30.565.10">
    <property type="entry name" value="Histidine kinase-like ATPase, C-terminal domain"/>
    <property type="match status" value="1"/>
</dbReference>
<dbReference type="Gene3D" id="1.10.287.130">
    <property type="match status" value="1"/>
</dbReference>
<keyword evidence="10" id="KW-0812">Transmembrane</keyword>
<dbReference type="CDD" id="cd00082">
    <property type="entry name" value="HisKA"/>
    <property type="match status" value="1"/>
</dbReference>
<dbReference type="InterPro" id="IPR003661">
    <property type="entry name" value="HisK_dim/P_dom"/>
</dbReference>
<comment type="subcellular location">
    <subcellularLocation>
        <location evidence="2">Membrane</location>
    </subcellularLocation>
</comment>
<dbReference type="InterPro" id="IPR003594">
    <property type="entry name" value="HATPase_dom"/>
</dbReference>
<keyword evidence="5" id="KW-0808">Transferase</keyword>
<dbReference type="PRINTS" id="PR00344">
    <property type="entry name" value="BCTRLSENSOR"/>
</dbReference>
<evidence type="ECO:0000256" key="3">
    <source>
        <dbReference type="ARBA" id="ARBA00012438"/>
    </source>
</evidence>
<keyword evidence="10" id="KW-1133">Transmembrane helix</keyword>
<keyword evidence="7" id="KW-0418">Kinase</keyword>
<dbReference type="Pfam" id="PF07695">
    <property type="entry name" value="7TMR-DISM_7TM"/>
    <property type="match status" value="1"/>
</dbReference>
<keyword evidence="6" id="KW-0547">Nucleotide-binding</keyword>
<dbReference type="InterPro" id="IPR036890">
    <property type="entry name" value="HATPase_C_sf"/>
</dbReference>
<dbReference type="InterPro" id="IPR050351">
    <property type="entry name" value="BphY/WalK/GraS-like"/>
</dbReference>